<name>A0A0L8FGA9_OCTBM</name>
<dbReference type="AlphaFoldDB" id="A0A0L8FGA9"/>
<organism evidence="1">
    <name type="scientific">Octopus bimaculoides</name>
    <name type="common">California two-spotted octopus</name>
    <dbReference type="NCBI Taxonomy" id="37653"/>
    <lineage>
        <taxon>Eukaryota</taxon>
        <taxon>Metazoa</taxon>
        <taxon>Spiralia</taxon>
        <taxon>Lophotrochozoa</taxon>
        <taxon>Mollusca</taxon>
        <taxon>Cephalopoda</taxon>
        <taxon>Coleoidea</taxon>
        <taxon>Octopodiformes</taxon>
        <taxon>Octopoda</taxon>
        <taxon>Incirrata</taxon>
        <taxon>Octopodidae</taxon>
        <taxon>Octopus</taxon>
    </lineage>
</organism>
<dbReference type="EMBL" id="KQ432566">
    <property type="protein sequence ID" value="KOF62710.1"/>
    <property type="molecule type" value="Genomic_DNA"/>
</dbReference>
<sequence length="66" mass="7439">MLSLFSIRISKISPQTLSFCPATASLVELYFVSIKLTTLVVNFIDTRVERQAKLTLAVYELESWGV</sequence>
<proteinExistence type="predicted"/>
<evidence type="ECO:0000313" key="1">
    <source>
        <dbReference type="EMBL" id="KOF62710.1"/>
    </source>
</evidence>
<gene>
    <name evidence="1" type="ORF">OCBIM_22022101mg</name>
</gene>
<protein>
    <submittedName>
        <fullName evidence="1">Uncharacterized protein</fullName>
    </submittedName>
</protein>
<accession>A0A0L8FGA9</accession>
<reference evidence="1" key="1">
    <citation type="submission" date="2015-07" db="EMBL/GenBank/DDBJ databases">
        <title>MeaNS - Measles Nucleotide Surveillance Program.</title>
        <authorList>
            <person name="Tran T."/>
            <person name="Druce J."/>
        </authorList>
    </citation>
    <scope>NUCLEOTIDE SEQUENCE</scope>
    <source>
        <strain evidence="1">UCB-OBI-ISO-001</strain>
        <tissue evidence="1">Gonad</tissue>
    </source>
</reference>